<sequence>MTEQKIVFFDIDGTLLDNEKKIPKSTANAVKKLQENGVITAIATGRAPFMFAHIREQLNIQTFVSFNGQYVVHNNEPVLKNPLSRKSLLSLEKKAADSGHPMAFLGTETMAANCNNHQYIIDSFKDLKISPPLEDRMFHHHEDIYQALVFCEQKDKADYLNTERDFEYIRWHEYSMDVVPTGGSKAEGIKRLLNKLNIDVKNTYAFGDALNDIEMLSFVQHSFAMGNGMDEAKKAAKYVTKHVQEDGIYYGLQKAGLLNV</sequence>
<organism evidence="1 2">
    <name type="scientific">Scopulibacillus cellulosilyticus</name>
    <dbReference type="NCBI Taxonomy" id="2665665"/>
    <lineage>
        <taxon>Bacteria</taxon>
        <taxon>Bacillati</taxon>
        <taxon>Bacillota</taxon>
        <taxon>Bacilli</taxon>
        <taxon>Bacillales</taxon>
        <taxon>Sporolactobacillaceae</taxon>
        <taxon>Scopulibacillus</taxon>
    </lineage>
</organism>
<dbReference type="PANTHER" id="PTHR10000">
    <property type="entry name" value="PHOSPHOSERINE PHOSPHATASE"/>
    <property type="match status" value="1"/>
</dbReference>
<dbReference type="NCBIfam" id="TIGR01484">
    <property type="entry name" value="HAD-SF-IIB"/>
    <property type="match status" value="1"/>
</dbReference>
<dbReference type="SFLD" id="SFLDG01140">
    <property type="entry name" value="C2.B:_Phosphomannomutase_and_P"/>
    <property type="match status" value="1"/>
</dbReference>
<keyword evidence="1" id="KW-0378">Hydrolase</keyword>
<dbReference type="PANTHER" id="PTHR10000:SF25">
    <property type="entry name" value="PHOSPHATASE YKRA-RELATED"/>
    <property type="match status" value="1"/>
</dbReference>
<dbReference type="InterPro" id="IPR000150">
    <property type="entry name" value="Cof"/>
</dbReference>
<evidence type="ECO:0000313" key="2">
    <source>
        <dbReference type="Proteomes" id="UP001596505"/>
    </source>
</evidence>
<dbReference type="Proteomes" id="UP001596505">
    <property type="component" value="Unassembled WGS sequence"/>
</dbReference>
<dbReference type="Pfam" id="PF08282">
    <property type="entry name" value="Hydrolase_3"/>
    <property type="match status" value="1"/>
</dbReference>
<protein>
    <submittedName>
        <fullName evidence="1">Cof-type HAD-IIB family hydrolase</fullName>
    </submittedName>
</protein>
<proteinExistence type="predicted"/>
<dbReference type="Gene3D" id="3.40.50.1000">
    <property type="entry name" value="HAD superfamily/HAD-like"/>
    <property type="match status" value="1"/>
</dbReference>
<comment type="caution">
    <text evidence="1">The sequence shown here is derived from an EMBL/GenBank/DDBJ whole genome shotgun (WGS) entry which is preliminary data.</text>
</comment>
<accession>A0ABW2PYC9</accession>
<dbReference type="SFLD" id="SFLDG01144">
    <property type="entry name" value="C2.B.4:_PGP_Like"/>
    <property type="match status" value="1"/>
</dbReference>
<gene>
    <name evidence="1" type="ORF">ACFQRG_05300</name>
</gene>
<dbReference type="CDD" id="cd07517">
    <property type="entry name" value="HAD_HPP"/>
    <property type="match status" value="1"/>
</dbReference>
<reference evidence="2" key="1">
    <citation type="journal article" date="2019" name="Int. J. Syst. Evol. Microbiol.">
        <title>The Global Catalogue of Microorganisms (GCM) 10K type strain sequencing project: providing services to taxonomists for standard genome sequencing and annotation.</title>
        <authorList>
            <consortium name="The Broad Institute Genomics Platform"/>
            <consortium name="The Broad Institute Genome Sequencing Center for Infectious Disease"/>
            <person name="Wu L."/>
            <person name="Ma J."/>
        </authorList>
    </citation>
    <scope>NUCLEOTIDE SEQUENCE [LARGE SCALE GENOMIC DNA]</scope>
    <source>
        <strain evidence="2">CGMCC 1.16305</strain>
    </source>
</reference>
<dbReference type="NCBIfam" id="TIGR00099">
    <property type="entry name" value="Cof-subfamily"/>
    <property type="match status" value="1"/>
</dbReference>
<dbReference type="SUPFAM" id="SSF56784">
    <property type="entry name" value="HAD-like"/>
    <property type="match status" value="1"/>
</dbReference>
<dbReference type="InterPro" id="IPR023214">
    <property type="entry name" value="HAD_sf"/>
</dbReference>
<dbReference type="PROSITE" id="PS01229">
    <property type="entry name" value="COF_2"/>
    <property type="match status" value="1"/>
</dbReference>
<evidence type="ECO:0000313" key="1">
    <source>
        <dbReference type="EMBL" id="MFC7392393.1"/>
    </source>
</evidence>
<keyword evidence="2" id="KW-1185">Reference proteome</keyword>
<dbReference type="Gene3D" id="3.30.1240.10">
    <property type="match status" value="1"/>
</dbReference>
<dbReference type="EMBL" id="JBHTCO010000004">
    <property type="protein sequence ID" value="MFC7392393.1"/>
    <property type="molecule type" value="Genomic_DNA"/>
</dbReference>
<dbReference type="InterPro" id="IPR006379">
    <property type="entry name" value="HAD-SF_hydro_IIB"/>
</dbReference>
<dbReference type="RefSeq" id="WP_380964470.1">
    <property type="nucleotide sequence ID" value="NZ_JBHTCO010000004.1"/>
</dbReference>
<dbReference type="InterPro" id="IPR036412">
    <property type="entry name" value="HAD-like_sf"/>
</dbReference>
<name>A0ABW2PYC9_9BACL</name>
<dbReference type="SFLD" id="SFLDS00003">
    <property type="entry name" value="Haloacid_Dehalogenase"/>
    <property type="match status" value="1"/>
</dbReference>
<dbReference type="GO" id="GO:0016787">
    <property type="term" value="F:hydrolase activity"/>
    <property type="evidence" value="ECO:0007669"/>
    <property type="project" value="UniProtKB-KW"/>
</dbReference>